<evidence type="ECO:0000256" key="6">
    <source>
        <dbReference type="ARBA" id="ARBA00022835"/>
    </source>
</evidence>
<dbReference type="FunCoup" id="A0A152A721">
    <property type="interactions" value="158"/>
</dbReference>
<evidence type="ECO:0000256" key="2">
    <source>
        <dbReference type="ARBA" id="ARBA00004496"/>
    </source>
</evidence>
<evidence type="ECO:0000256" key="4">
    <source>
        <dbReference type="ARBA" id="ARBA00022490"/>
    </source>
</evidence>
<dbReference type="Proteomes" id="UP000076078">
    <property type="component" value="Unassembled WGS sequence"/>
</dbReference>
<dbReference type="InParanoid" id="A0A152A721"/>
<reference evidence="12 13" key="1">
    <citation type="submission" date="2015-12" db="EMBL/GenBank/DDBJ databases">
        <title>Dictyostelia acquired genes for synthesis and detection of signals that induce cell-type specialization by lateral gene transfer from prokaryotes.</title>
        <authorList>
            <person name="Gloeckner G."/>
            <person name="Schaap P."/>
        </authorList>
    </citation>
    <scope>NUCLEOTIDE SEQUENCE [LARGE SCALE GENOMIC DNA]</scope>
    <source>
        <strain evidence="12 13">TK</strain>
    </source>
</reference>
<dbReference type="GO" id="GO:0034475">
    <property type="term" value="P:U4 snRNA 3'-end processing"/>
    <property type="evidence" value="ECO:0007669"/>
    <property type="project" value="TreeGrafter"/>
</dbReference>
<evidence type="ECO:0000313" key="12">
    <source>
        <dbReference type="EMBL" id="KYR02020.1"/>
    </source>
</evidence>
<dbReference type="Pfam" id="PF03725">
    <property type="entry name" value="RNase_PH_C"/>
    <property type="match status" value="1"/>
</dbReference>
<dbReference type="InterPro" id="IPR027408">
    <property type="entry name" value="PNPase/RNase_PH_dom_sf"/>
</dbReference>
<dbReference type="GO" id="GO:0005730">
    <property type="term" value="C:nucleolus"/>
    <property type="evidence" value="ECO:0007669"/>
    <property type="project" value="TreeGrafter"/>
</dbReference>
<evidence type="ECO:0000256" key="3">
    <source>
        <dbReference type="ARBA" id="ARBA00006678"/>
    </source>
</evidence>
<proteinExistence type="inferred from homology"/>
<feature type="domain" description="Exoribonuclease phosphorolytic" evidence="11">
    <location>
        <begin position="173"/>
        <end position="235"/>
    </location>
</feature>
<dbReference type="GO" id="GO:0006364">
    <property type="term" value="P:rRNA processing"/>
    <property type="evidence" value="ECO:0007669"/>
    <property type="project" value="UniProtKB-KW"/>
</dbReference>
<evidence type="ECO:0000259" key="11">
    <source>
        <dbReference type="Pfam" id="PF03725"/>
    </source>
</evidence>
<dbReference type="EMBL" id="LODT01000004">
    <property type="protein sequence ID" value="KYR02020.1"/>
    <property type="molecule type" value="Genomic_DNA"/>
</dbReference>
<dbReference type="PANTHER" id="PTHR11953:SF2">
    <property type="entry name" value="EXOSOME COMPLEX COMPONENT MTR3"/>
    <property type="match status" value="1"/>
</dbReference>
<dbReference type="SUPFAM" id="SSF55666">
    <property type="entry name" value="Ribonuclease PH domain 2-like"/>
    <property type="match status" value="1"/>
</dbReference>
<dbReference type="SUPFAM" id="SSF54211">
    <property type="entry name" value="Ribosomal protein S5 domain 2-like"/>
    <property type="match status" value="1"/>
</dbReference>
<evidence type="ECO:0000256" key="7">
    <source>
        <dbReference type="ARBA" id="ARBA00022884"/>
    </source>
</evidence>
<comment type="subcellular location">
    <subcellularLocation>
        <location evidence="2">Cytoplasm</location>
    </subcellularLocation>
    <subcellularLocation>
        <location evidence="1">Nucleus</location>
    </subcellularLocation>
</comment>
<comment type="similarity">
    <text evidence="3">Belongs to the RNase PH family.</text>
</comment>
<dbReference type="STRING" id="361077.A0A152A721"/>
<keyword evidence="13" id="KW-1185">Reference proteome</keyword>
<dbReference type="GO" id="GO:0000177">
    <property type="term" value="C:cytoplasmic exosome (RNase complex)"/>
    <property type="evidence" value="ECO:0007669"/>
    <property type="project" value="TreeGrafter"/>
</dbReference>
<dbReference type="InterPro" id="IPR020568">
    <property type="entry name" value="Ribosomal_Su5_D2-typ_SF"/>
</dbReference>
<keyword evidence="8" id="KW-0539">Nucleus</keyword>
<dbReference type="AlphaFoldDB" id="A0A152A721"/>
<dbReference type="OrthoDB" id="2504340at2759"/>
<comment type="caution">
    <text evidence="12">The sequence shown here is derived from an EMBL/GenBank/DDBJ whole genome shotgun (WGS) entry which is preliminary data.</text>
</comment>
<organism evidence="12 13">
    <name type="scientific">Tieghemostelium lacteum</name>
    <name type="common">Slime mold</name>
    <name type="synonym">Dictyostelium lacteum</name>
    <dbReference type="NCBI Taxonomy" id="361077"/>
    <lineage>
        <taxon>Eukaryota</taxon>
        <taxon>Amoebozoa</taxon>
        <taxon>Evosea</taxon>
        <taxon>Eumycetozoa</taxon>
        <taxon>Dictyostelia</taxon>
        <taxon>Dictyosteliales</taxon>
        <taxon>Raperosteliaceae</taxon>
        <taxon>Tieghemostelium</taxon>
    </lineage>
</organism>
<dbReference type="OMA" id="MCCVYGP"/>
<evidence type="ECO:0000256" key="8">
    <source>
        <dbReference type="ARBA" id="ARBA00023242"/>
    </source>
</evidence>
<dbReference type="Gene3D" id="3.30.230.70">
    <property type="entry name" value="GHMP Kinase, N-terminal domain"/>
    <property type="match status" value="1"/>
</dbReference>
<dbReference type="GO" id="GO:0016075">
    <property type="term" value="P:rRNA catabolic process"/>
    <property type="evidence" value="ECO:0007669"/>
    <property type="project" value="TreeGrafter"/>
</dbReference>
<keyword evidence="7" id="KW-0694">RNA-binding</keyword>
<sequence length="274" mass="31002">MRGSFRLFYIQKKKEQQKNEQNENKNNNNSIDIQRNNRSDEQFRQIFLKSGIVSQASGSCYIEIEKTKVLCSVHGPRASHKTEEFVAAKFNCELKYTTFSSSVDKYDYTENNKEKDQSLIIREALIGSVRLEKYPKTVIDIYILVLNDDGNVMVASITAASMALADAGVEMYDMVASCSSVCTKDRILLDPSYQEESLPNTTNILVAKMPALNQVTQLVQSGDLSYNTVIEAVDLNIDGCDKIYSIMKQNLIDSLEKQLKDKDNNNNNNNMDIK</sequence>
<keyword evidence="5" id="KW-0698">rRNA processing</keyword>
<protein>
    <submittedName>
        <fullName evidence="12">Uncharacterized protein</fullName>
    </submittedName>
</protein>
<feature type="domain" description="Exoribonuclease phosphorolytic" evidence="10">
    <location>
        <begin position="42"/>
        <end position="170"/>
    </location>
</feature>
<evidence type="ECO:0000313" key="13">
    <source>
        <dbReference type="Proteomes" id="UP000076078"/>
    </source>
</evidence>
<dbReference type="GO" id="GO:0003723">
    <property type="term" value="F:RNA binding"/>
    <property type="evidence" value="ECO:0007669"/>
    <property type="project" value="UniProtKB-KW"/>
</dbReference>
<dbReference type="GO" id="GO:0071051">
    <property type="term" value="P:poly(A)-dependent snoRNA 3'-end processing"/>
    <property type="evidence" value="ECO:0007669"/>
    <property type="project" value="TreeGrafter"/>
</dbReference>
<dbReference type="InterPro" id="IPR015847">
    <property type="entry name" value="ExoRNase_PH_dom2"/>
</dbReference>
<dbReference type="CDD" id="cd11371">
    <property type="entry name" value="RNase_PH_MTR3"/>
    <property type="match status" value="1"/>
</dbReference>
<keyword evidence="6" id="KW-0271">Exosome</keyword>
<feature type="region of interest" description="Disordered" evidence="9">
    <location>
        <begin position="14"/>
        <end position="35"/>
    </location>
</feature>
<feature type="compositionally biased region" description="Basic and acidic residues" evidence="9">
    <location>
        <begin position="14"/>
        <end position="23"/>
    </location>
</feature>
<dbReference type="GO" id="GO:0071028">
    <property type="term" value="P:nuclear mRNA surveillance"/>
    <property type="evidence" value="ECO:0007669"/>
    <property type="project" value="TreeGrafter"/>
</dbReference>
<accession>A0A152A721</accession>
<evidence type="ECO:0000256" key="5">
    <source>
        <dbReference type="ARBA" id="ARBA00022552"/>
    </source>
</evidence>
<dbReference type="InterPro" id="IPR050080">
    <property type="entry name" value="RNase_PH"/>
</dbReference>
<evidence type="ECO:0000256" key="1">
    <source>
        <dbReference type="ARBA" id="ARBA00004123"/>
    </source>
</evidence>
<dbReference type="Pfam" id="PF01138">
    <property type="entry name" value="RNase_PH"/>
    <property type="match status" value="1"/>
</dbReference>
<evidence type="ECO:0000259" key="10">
    <source>
        <dbReference type="Pfam" id="PF01138"/>
    </source>
</evidence>
<dbReference type="PANTHER" id="PTHR11953">
    <property type="entry name" value="EXOSOME COMPLEX COMPONENT"/>
    <property type="match status" value="1"/>
</dbReference>
<evidence type="ECO:0000256" key="9">
    <source>
        <dbReference type="SAM" id="MobiDB-lite"/>
    </source>
</evidence>
<dbReference type="InterPro" id="IPR001247">
    <property type="entry name" value="ExoRNase_PH_dom1"/>
</dbReference>
<gene>
    <name evidence="12" type="ORF">DLAC_00814</name>
</gene>
<dbReference type="GO" id="GO:0000176">
    <property type="term" value="C:nuclear exosome (RNase complex)"/>
    <property type="evidence" value="ECO:0007669"/>
    <property type="project" value="TreeGrafter"/>
</dbReference>
<keyword evidence="4" id="KW-0963">Cytoplasm</keyword>
<dbReference type="InterPro" id="IPR036345">
    <property type="entry name" value="ExoRNase_PH_dom2_sf"/>
</dbReference>
<name>A0A152A721_TIELA</name>